<dbReference type="SUPFAM" id="SSF50156">
    <property type="entry name" value="PDZ domain-like"/>
    <property type="match status" value="1"/>
</dbReference>
<feature type="region of interest" description="Disordered" evidence="17">
    <location>
        <begin position="766"/>
        <end position="805"/>
    </location>
</feature>
<keyword evidence="8 16" id="KW-0175">Coiled coil</keyword>
<feature type="region of interest" description="Disordered" evidence="17">
    <location>
        <begin position="416"/>
        <end position="704"/>
    </location>
</feature>
<evidence type="ECO:0000256" key="14">
    <source>
        <dbReference type="ARBA" id="ARBA00077125"/>
    </source>
</evidence>
<dbReference type="OrthoDB" id="62701at2759"/>
<dbReference type="PANTHER" id="PTHR16154">
    <property type="entry name" value="NEURABIN"/>
    <property type="match status" value="1"/>
</dbReference>
<dbReference type="GO" id="GO:0019722">
    <property type="term" value="P:calcium-mediated signaling"/>
    <property type="evidence" value="ECO:0007669"/>
    <property type="project" value="TreeGrafter"/>
</dbReference>
<feature type="domain" description="SAM" evidence="18">
    <location>
        <begin position="713"/>
        <end position="776"/>
    </location>
</feature>
<feature type="compositionally biased region" description="Basic and acidic residues" evidence="17">
    <location>
        <begin position="489"/>
        <end position="506"/>
    </location>
</feature>
<dbReference type="GO" id="GO:0030425">
    <property type="term" value="C:dendrite"/>
    <property type="evidence" value="ECO:0007669"/>
    <property type="project" value="TreeGrafter"/>
</dbReference>
<evidence type="ECO:0000259" key="18">
    <source>
        <dbReference type="PROSITE" id="PS50105"/>
    </source>
</evidence>
<dbReference type="InterPro" id="IPR036034">
    <property type="entry name" value="PDZ_sf"/>
</dbReference>
<feature type="compositionally biased region" description="Polar residues" evidence="17">
    <location>
        <begin position="627"/>
        <end position="644"/>
    </location>
</feature>
<feature type="compositionally biased region" description="Pro residues" evidence="17">
    <location>
        <begin position="511"/>
        <end position="522"/>
    </location>
</feature>
<dbReference type="FunFam" id="1.10.150.50:FF:000008">
    <property type="entry name" value="Neurabin-1 isoform 1-like protein"/>
    <property type="match status" value="1"/>
</dbReference>
<dbReference type="GO" id="GO:0015629">
    <property type="term" value="C:actin cytoskeleton"/>
    <property type="evidence" value="ECO:0007669"/>
    <property type="project" value="TreeGrafter"/>
</dbReference>
<dbReference type="CDD" id="cd06790">
    <property type="entry name" value="PDZ_neurabin-like"/>
    <property type="match status" value="1"/>
</dbReference>
<keyword evidence="4" id="KW-0597">Phosphoprotein</keyword>
<dbReference type="InterPro" id="IPR043446">
    <property type="entry name" value="Neurabin-like"/>
</dbReference>
<evidence type="ECO:0000256" key="13">
    <source>
        <dbReference type="ARBA" id="ARBA00076637"/>
    </source>
</evidence>
<evidence type="ECO:0000256" key="12">
    <source>
        <dbReference type="ARBA" id="ARBA00067399"/>
    </source>
</evidence>
<dbReference type="Gene3D" id="1.10.150.50">
    <property type="entry name" value="Transcription Factor, Ets-1"/>
    <property type="match status" value="1"/>
</dbReference>
<keyword evidence="3" id="KW-0963">Cytoplasm</keyword>
<dbReference type="GO" id="GO:0051015">
    <property type="term" value="F:actin filament binding"/>
    <property type="evidence" value="ECO:0007669"/>
    <property type="project" value="TreeGrafter"/>
</dbReference>
<dbReference type="InterPro" id="IPR013761">
    <property type="entry name" value="SAM/pointed_sf"/>
</dbReference>
<dbReference type="Pfam" id="PF00595">
    <property type="entry name" value="PDZ"/>
    <property type="match status" value="1"/>
</dbReference>
<keyword evidence="9" id="KW-0009">Actin-binding</keyword>
<dbReference type="InterPro" id="IPR001478">
    <property type="entry name" value="PDZ"/>
</dbReference>
<dbReference type="PROSITE" id="PS50106">
    <property type="entry name" value="PDZ"/>
    <property type="match status" value="1"/>
</dbReference>
<proteinExistence type="predicted"/>
<dbReference type="SUPFAM" id="SSF47769">
    <property type="entry name" value="SAM/Pointed domain"/>
    <property type="match status" value="1"/>
</dbReference>
<dbReference type="InterPro" id="IPR001660">
    <property type="entry name" value="SAM"/>
</dbReference>
<dbReference type="Proteomes" id="UP001152622">
    <property type="component" value="Chromosome 8"/>
</dbReference>
<keyword evidence="21" id="KW-1185">Reference proteome</keyword>
<evidence type="ECO:0000256" key="1">
    <source>
        <dbReference type="ARBA" id="ARBA00004245"/>
    </source>
</evidence>
<feature type="compositionally biased region" description="Polar residues" evidence="17">
    <location>
        <begin position="599"/>
        <end position="611"/>
    </location>
</feature>
<evidence type="ECO:0000256" key="3">
    <source>
        <dbReference type="ARBA" id="ARBA00022490"/>
    </source>
</evidence>
<keyword evidence="5" id="KW-0221">Differentiation</keyword>
<protein>
    <recommendedName>
        <fullName evidence="12">Neurabin-1</fullName>
    </recommendedName>
    <alternativeName>
        <fullName evidence="14">Neurabin-I</fullName>
    </alternativeName>
    <alternativeName>
        <fullName evidence="13">Neural tissue-specific F-actin-binding protein I</fullName>
    </alternativeName>
    <alternativeName>
        <fullName evidence="15">Protein phosphatase 1 regulatory subunit 9A</fullName>
    </alternativeName>
</protein>
<dbReference type="PROSITE" id="PS50105">
    <property type="entry name" value="SAM_DOMAIN"/>
    <property type="match status" value="1"/>
</dbReference>
<keyword evidence="10" id="KW-0206">Cytoskeleton</keyword>
<evidence type="ECO:0000256" key="16">
    <source>
        <dbReference type="SAM" id="Coils"/>
    </source>
</evidence>
<reference evidence="20" key="1">
    <citation type="journal article" date="2023" name="Science">
        <title>Genome structures resolve the early diversification of teleost fishes.</title>
        <authorList>
            <person name="Parey E."/>
            <person name="Louis A."/>
            <person name="Montfort J."/>
            <person name="Bouchez O."/>
            <person name="Roques C."/>
            <person name="Iampietro C."/>
            <person name="Lluch J."/>
            <person name="Castinel A."/>
            <person name="Donnadieu C."/>
            <person name="Desvignes T."/>
            <person name="Floi Bucao C."/>
            <person name="Jouanno E."/>
            <person name="Wen M."/>
            <person name="Mejri S."/>
            <person name="Dirks R."/>
            <person name="Jansen H."/>
            <person name="Henkel C."/>
            <person name="Chen W.J."/>
            <person name="Zahm M."/>
            <person name="Cabau C."/>
            <person name="Klopp C."/>
            <person name="Thompson A.W."/>
            <person name="Robinson-Rechavi M."/>
            <person name="Braasch I."/>
            <person name="Lecointre G."/>
            <person name="Bobe J."/>
            <person name="Postlethwait J.H."/>
            <person name="Berthelot C."/>
            <person name="Roest Crollius H."/>
            <person name="Guiguen Y."/>
        </authorList>
    </citation>
    <scope>NUCLEOTIDE SEQUENCE</scope>
    <source>
        <strain evidence="20">WJC10195</strain>
    </source>
</reference>
<dbReference type="GO" id="GO:0031175">
    <property type="term" value="P:neuron projection development"/>
    <property type="evidence" value="ECO:0007669"/>
    <property type="project" value="TreeGrafter"/>
</dbReference>
<comment type="subcellular location">
    <subcellularLocation>
        <location evidence="1">Cytoplasm</location>
        <location evidence="1">Cytoskeleton</location>
    </subcellularLocation>
    <subcellularLocation>
        <location evidence="11">Synapse</location>
    </subcellularLocation>
</comment>
<comment type="caution">
    <text evidence="20">The sequence shown here is derived from an EMBL/GenBank/DDBJ whole genome shotgun (WGS) entry which is preliminary data.</text>
</comment>
<gene>
    <name evidence="20" type="ORF">SKAU_G00235650</name>
</gene>
<evidence type="ECO:0000256" key="8">
    <source>
        <dbReference type="ARBA" id="ARBA00023054"/>
    </source>
</evidence>
<dbReference type="PANTHER" id="PTHR16154:SF26">
    <property type="entry name" value="PROTEIN PHOSPHATASE 1 REGULATORY SUBUNIT 9 LIKE"/>
    <property type="match status" value="1"/>
</dbReference>
<feature type="compositionally biased region" description="Basic and acidic residues" evidence="17">
    <location>
        <begin position="155"/>
        <end position="172"/>
    </location>
</feature>
<keyword evidence="6" id="KW-0524">Neurogenesis</keyword>
<dbReference type="GO" id="GO:0014069">
    <property type="term" value="C:postsynaptic density"/>
    <property type="evidence" value="ECO:0007669"/>
    <property type="project" value="TreeGrafter"/>
</dbReference>
<feature type="compositionally biased region" description="Basic and acidic residues" evidence="17">
    <location>
        <begin position="773"/>
        <end position="793"/>
    </location>
</feature>
<dbReference type="SMART" id="SM00454">
    <property type="entry name" value="SAM"/>
    <property type="match status" value="1"/>
</dbReference>
<dbReference type="InterPro" id="IPR040645">
    <property type="entry name" value="Neurabin-1/2_PDZ"/>
</dbReference>
<dbReference type="SMART" id="SM00228">
    <property type="entry name" value="PDZ"/>
    <property type="match status" value="1"/>
</dbReference>
<keyword evidence="2" id="KW-0217">Developmental protein</keyword>
<evidence type="ECO:0000256" key="4">
    <source>
        <dbReference type="ARBA" id="ARBA00022553"/>
    </source>
</evidence>
<keyword evidence="7" id="KW-0770">Synapse</keyword>
<feature type="compositionally biased region" description="Polar residues" evidence="17">
    <location>
        <begin position="678"/>
        <end position="690"/>
    </location>
</feature>
<feature type="compositionally biased region" description="Basic and acidic residues" evidence="17">
    <location>
        <begin position="537"/>
        <end position="549"/>
    </location>
</feature>
<dbReference type="Pfam" id="PF07647">
    <property type="entry name" value="SAM_2"/>
    <property type="match status" value="1"/>
</dbReference>
<dbReference type="AlphaFoldDB" id="A0A9Q1ITQ2"/>
<evidence type="ECO:0000259" key="19">
    <source>
        <dbReference type="PROSITE" id="PS50106"/>
    </source>
</evidence>
<evidence type="ECO:0000256" key="11">
    <source>
        <dbReference type="ARBA" id="ARBA00034103"/>
    </source>
</evidence>
<dbReference type="Pfam" id="PF17817">
    <property type="entry name" value="PDZ_5"/>
    <property type="match status" value="1"/>
</dbReference>
<evidence type="ECO:0000256" key="7">
    <source>
        <dbReference type="ARBA" id="ARBA00023018"/>
    </source>
</evidence>
<accession>A0A9Q1ITQ2</accession>
<dbReference type="SUPFAM" id="SSF57997">
    <property type="entry name" value="Tropomyosin"/>
    <property type="match status" value="1"/>
</dbReference>
<evidence type="ECO:0000256" key="9">
    <source>
        <dbReference type="ARBA" id="ARBA00023203"/>
    </source>
</evidence>
<evidence type="ECO:0000313" key="21">
    <source>
        <dbReference type="Proteomes" id="UP001152622"/>
    </source>
</evidence>
<evidence type="ECO:0000256" key="6">
    <source>
        <dbReference type="ARBA" id="ARBA00022902"/>
    </source>
</evidence>
<dbReference type="GO" id="GO:0005737">
    <property type="term" value="C:cytoplasm"/>
    <property type="evidence" value="ECO:0007669"/>
    <property type="project" value="TreeGrafter"/>
</dbReference>
<evidence type="ECO:0000256" key="17">
    <source>
        <dbReference type="SAM" id="MobiDB-lite"/>
    </source>
</evidence>
<dbReference type="GO" id="GO:0007015">
    <property type="term" value="P:actin filament organization"/>
    <property type="evidence" value="ECO:0007669"/>
    <property type="project" value="TreeGrafter"/>
</dbReference>
<name>A0A9Q1ITQ2_SYNKA</name>
<evidence type="ECO:0000313" key="20">
    <source>
        <dbReference type="EMBL" id="KAJ8352089.1"/>
    </source>
</evidence>
<dbReference type="CDD" id="cd09512">
    <property type="entry name" value="SAM_Neurabin-like"/>
    <property type="match status" value="1"/>
</dbReference>
<sequence length="805" mass="90024">MNAKKKQSILNKVFSTYSNEEYDRRNEEVDPVAASAEYELEKRVEKMDVFSVEIEKGDNGLGISIIGMGVGADQGLEKLGIFVKTITEGGAAQKDGRIEVNDQIVEVDSTSLVGVTQLFAATILKNTKGTVCFLIGREKPGTQSEVARLISETLEQERSQQKQHLDDPYDHSTEEDERYEEEDVEEEEILRSSFSRRSTEMLDLPEDEDMFFPSNMDSTHLGFKFKELQLKHSKTKAELGQIKERLSVSEESKALWESRQAQMQQNLQENQERIQKLETYWLEAQALCKTLNKHLTEAQSQHEALDKKYNKAKKLLKDYQQKEIDFVKREEELKRALDEQERQYKGRIEGLLERIAVLEAGTSAEEHVGYPSGVDAVEERRLSSLDSAELVKSAQSGESLSDADWGDAVPETERLDTSAHRAKGQLAQKAKRQPPSRSKLKETLGAVSPSQAMENEDDGVPDSDPPRRRRSIQESLSLPVPIMGPGVEWKSESLERAGSGAKDRAEVPASPSLPPKDTPSPHSPSGFLRNVKKRESKGKGKEAKDEGHDSLSTGKPKRRFPDFGGLRKSGGKGKKHDKEALRGSLDSRGSTDLLEESGGNLSPSESVSSIPTCMPFSWFGDRDKEPSSLSSSLPYTATETSSEQSQDRKHKSLSVIDDSNPGSPCLDLKGLVAEPSLSGRSHTLTFSSNETLDDDPAPTSKDYQWQNRPVSEWTTQQVCHWLMGMNMDQYTPEFTAKGVEGQQLMHLDSDKLKTLGVLSQSDRATIKKKLKDMRKAQEKLEKRREKKEKEARRSGRLPVSTDSTC</sequence>
<evidence type="ECO:0000256" key="10">
    <source>
        <dbReference type="ARBA" id="ARBA00023212"/>
    </source>
</evidence>
<feature type="region of interest" description="Disordered" evidence="17">
    <location>
        <begin position="155"/>
        <end position="195"/>
    </location>
</feature>
<dbReference type="EMBL" id="JAINUF010000008">
    <property type="protein sequence ID" value="KAJ8352089.1"/>
    <property type="molecule type" value="Genomic_DNA"/>
</dbReference>
<evidence type="ECO:0000256" key="5">
    <source>
        <dbReference type="ARBA" id="ARBA00022782"/>
    </source>
</evidence>
<evidence type="ECO:0000256" key="2">
    <source>
        <dbReference type="ARBA" id="ARBA00022473"/>
    </source>
</evidence>
<dbReference type="FunFam" id="2.30.42.10:FF:000010">
    <property type="entry name" value="Neurabin-1 isoform 1"/>
    <property type="match status" value="1"/>
</dbReference>
<dbReference type="Gene3D" id="2.30.42.10">
    <property type="match status" value="1"/>
</dbReference>
<organism evidence="20 21">
    <name type="scientific">Synaphobranchus kaupii</name>
    <name type="common">Kaup's arrowtooth eel</name>
    <dbReference type="NCBI Taxonomy" id="118154"/>
    <lineage>
        <taxon>Eukaryota</taxon>
        <taxon>Metazoa</taxon>
        <taxon>Chordata</taxon>
        <taxon>Craniata</taxon>
        <taxon>Vertebrata</taxon>
        <taxon>Euteleostomi</taxon>
        <taxon>Actinopterygii</taxon>
        <taxon>Neopterygii</taxon>
        <taxon>Teleostei</taxon>
        <taxon>Anguilliformes</taxon>
        <taxon>Synaphobranchidae</taxon>
        <taxon>Synaphobranchus</taxon>
    </lineage>
</organism>
<feature type="compositionally biased region" description="Acidic residues" evidence="17">
    <location>
        <begin position="173"/>
        <end position="188"/>
    </location>
</feature>
<evidence type="ECO:0000256" key="15">
    <source>
        <dbReference type="ARBA" id="ARBA00082439"/>
    </source>
</evidence>
<feature type="domain" description="PDZ" evidence="19">
    <location>
        <begin position="51"/>
        <end position="139"/>
    </location>
</feature>
<feature type="coiled-coil region" evidence="16">
    <location>
        <begin position="253"/>
        <end position="322"/>
    </location>
</feature>